<dbReference type="KEGG" id="soy:115883684"/>
<feature type="transmembrane region" description="Helical" evidence="8">
    <location>
        <begin position="79"/>
        <end position="100"/>
    </location>
</feature>
<feature type="transmembrane region" description="Helical" evidence="8">
    <location>
        <begin position="7"/>
        <end position="25"/>
    </location>
</feature>
<keyword evidence="10" id="KW-1185">Reference proteome</keyword>
<reference evidence="11" key="1">
    <citation type="submission" date="2025-08" db="UniProtKB">
        <authorList>
            <consortium name="RefSeq"/>
        </authorList>
    </citation>
    <scope>IDENTIFICATION</scope>
    <source>
        <tissue evidence="11">Gonads</tissue>
    </source>
</reference>
<comment type="subcellular location">
    <subcellularLocation>
        <location evidence="1">Membrane</location>
        <topology evidence="1">Multi-pass membrane protein</topology>
    </subcellularLocation>
</comment>
<dbReference type="GO" id="GO:0016020">
    <property type="term" value="C:membrane"/>
    <property type="evidence" value="ECO:0007669"/>
    <property type="project" value="UniProtKB-SubCell"/>
</dbReference>
<feature type="transmembrane region" description="Helical" evidence="8">
    <location>
        <begin position="315"/>
        <end position="333"/>
    </location>
</feature>
<accession>A0A6J2Y4K2</accession>
<evidence type="ECO:0000256" key="5">
    <source>
        <dbReference type="ARBA" id="ARBA00022989"/>
    </source>
</evidence>
<keyword evidence="2" id="KW-0813">Transport</keyword>
<feature type="transmembrane region" description="Helical" evidence="8">
    <location>
        <begin position="151"/>
        <end position="172"/>
    </location>
</feature>
<keyword evidence="7" id="KW-0175">Coiled coil</keyword>
<evidence type="ECO:0000256" key="8">
    <source>
        <dbReference type="SAM" id="Phobius"/>
    </source>
</evidence>
<evidence type="ECO:0000256" key="3">
    <source>
        <dbReference type="ARBA" id="ARBA00022692"/>
    </source>
</evidence>
<dbReference type="PANTHER" id="PTHR22950:SF646">
    <property type="entry name" value="SODIUM-COUPLED NEUTRAL AMINO ACID TRANSPORTER 10-RELATED"/>
    <property type="match status" value="1"/>
</dbReference>
<keyword evidence="3 8" id="KW-0812">Transmembrane</keyword>
<dbReference type="GO" id="GO:0015179">
    <property type="term" value="F:L-amino acid transmembrane transporter activity"/>
    <property type="evidence" value="ECO:0007669"/>
    <property type="project" value="TreeGrafter"/>
</dbReference>
<sequence length="778" mass="87659">MDYHTGYIVTLANSIIGVSILAMPYCFKQTGILLSLIMLLLSNLITRLTCHFLIKSAIMSRRKTFEYLAYHIFGSLGKFAIDVGMIGFLIGTCIAFFVVMGDLGPEFISELTGRDMDNTMRTVILVALAVLCILPLGLLRNVDSLHGVSKATIGFYFCFVLKISIEAMPHIFTGDWINKVEFWRPAGIIQCLPIFSMALSCQSQLFEIYQAVHNPTLDQMNHVVKNAINICTAVYFCVGLFGYIAFAHKSFTGNILMSFEPSTLTNVLKLGFVLSVAFSFPLVVFPCRASVHSLIYRDVHSLHESTSNYIPEGRFKGITIAIICISLLVGIMIPNIELVLGLIGSTIGIAVCVLFPVLCFIYISTKNTNERLLAKFIFAIGFILMILGTFENFNRLDKIESFSTTVNPITEKKDVLKIIENPISNLKKDDMDLINKPLKSAEGAVNEKINQSKIETIKIITERSLDIRHEPPEPIEPQEPEKVAEQEEIKPIPEVVKVEEIIKLGPVEIESNIKNQSKNDEVDIEAIKKDETEMKLQVEEQKQEDSHLEEHKIILDTIQKQNEVQEEIVKQQKKLIEVIQEQNQQKVNEEKMKAVKEIESIALKAIEKISSDVKENEKIVAKLEKDVKEKVNSEERPPENKEINVNALKIENILLKNQVKVNSESINSSKAKNILPHKIEEIPKPVKNVEQKINTTNANNNTAPLFINLGQNSKGDEDKPSINNIPLPIINSVKLSTKTLNKTNDKTDNKIKKDILLDDDTNVMRRDILAYISTKRKR</sequence>
<dbReference type="RefSeq" id="XP_030757930.1">
    <property type="nucleotide sequence ID" value="XM_030902070.1"/>
</dbReference>
<dbReference type="FunCoup" id="A0A6J2Y4K2">
    <property type="interactions" value="66"/>
</dbReference>
<feature type="transmembrane region" description="Helical" evidence="8">
    <location>
        <begin position="339"/>
        <end position="363"/>
    </location>
</feature>
<evidence type="ECO:0000256" key="7">
    <source>
        <dbReference type="SAM" id="Coils"/>
    </source>
</evidence>
<name>A0A6J2Y4K2_SITOR</name>
<gene>
    <name evidence="11" type="primary">LOC115883684</name>
</gene>
<feature type="transmembrane region" description="Helical" evidence="8">
    <location>
        <begin position="120"/>
        <end position="139"/>
    </location>
</feature>
<keyword evidence="6 8" id="KW-0472">Membrane</keyword>
<feature type="transmembrane region" description="Helical" evidence="8">
    <location>
        <begin position="227"/>
        <end position="247"/>
    </location>
</feature>
<dbReference type="GeneID" id="115883684"/>
<dbReference type="Pfam" id="PF01490">
    <property type="entry name" value="Aa_trans"/>
    <property type="match status" value="1"/>
</dbReference>
<keyword evidence="4" id="KW-0029">Amino-acid transport</keyword>
<feature type="transmembrane region" description="Helical" evidence="8">
    <location>
        <begin position="267"/>
        <end position="287"/>
    </location>
</feature>
<evidence type="ECO:0000313" key="10">
    <source>
        <dbReference type="Proteomes" id="UP000504635"/>
    </source>
</evidence>
<evidence type="ECO:0000259" key="9">
    <source>
        <dbReference type="Pfam" id="PF01490"/>
    </source>
</evidence>
<organism evidence="10 11">
    <name type="scientific">Sitophilus oryzae</name>
    <name type="common">Rice weevil</name>
    <name type="synonym">Curculio oryzae</name>
    <dbReference type="NCBI Taxonomy" id="7048"/>
    <lineage>
        <taxon>Eukaryota</taxon>
        <taxon>Metazoa</taxon>
        <taxon>Ecdysozoa</taxon>
        <taxon>Arthropoda</taxon>
        <taxon>Hexapoda</taxon>
        <taxon>Insecta</taxon>
        <taxon>Pterygota</taxon>
        <taxon>Neoptera</taxon>
        <taxon>Endopterygota</taxon>
        <taxon>Coleoptera</taxon>
        <taxon>Polyphaga</taxon>
        <taxon>Cucujiformia</taxon>
        <taxon>Curculionidae</taxon>
        <taxon>Dryophthorinae</taxon>
        <taxon>Sitophilus</taxon>
    </lineage>
</organism>
<keyword evidence="5 8" id="KW-1133">Transmembrane helix</keyword>
<dbReference type="OrthoDB" id="513400at2759"/>
<evidence type="ECO:0000256" key="6">
    <source>
        <dbReference type="ARBA" id="ARBA00023136"/>
    </source>
</evidence>
<feature type="coiled-coil region" evidence="7">
    <location>
        <begin position="524"/>
        <end position="626"/>
    </location>
</feature>
<protein>
    <submittedName>
        <fullName evidence="11">Sodium-coupled neutral amino acid transporter 10</fullName>
    </submittedName>
</protein>
<evidence type="ECO:0000256" key="1">
    <source>
        <dbReference type="ARBA" id="ARBA00004141"/>
    </source>
</evidence>
<evidence type="ECO:0000256" key="4">
    <source>
        <dbReference type="ARBA" id="ARBA00022970"/>
    </source>
</evidence>
<feature type="transmembrane region" description="Helical" evidence="8">
    <location>
        <begin position="372"/>
        <end position="390"/>
    </location>
</feature>
<evidence type="ECO:0000313" key="11">
    <source>
        <dbReference type="RefSeq" id="XP_030757930.1"/>
    </source>
</evidence>
<dbReference type="PANTHER" id="PTHR22950">
    <property type="entry name" value="AMINO ACID TRANSPORTER"/>
    <property type="match status" value="1"/>
</dbReference>
<dbReference type="Proteomes" id="UP000504635">
    <property type="component" value="Unplaced"/>
</dbReference>
<evidence type="ECO:0000256" key="2">
    <source>
        <dbReference type="ARBA" id="ARBA00022448"/>
    </source>
</evidence>
<proteinExistence type="predicted"/>
<feature type="domain" description="Amino acid transporter transmembrane" evidence="9">
    <location>
        <begin position="9"/>
        <end position="389"/>
    </location>
</feature>
<dbReference type="AlphaFoldDB" id="A0A6J2Y4K2"/>
<dbReference type="InterPro" id="IPR013057">
    <property type="entry name" value="AA_transpt_TM"/>
</dbReference>
<feature type="transmembrane region" description="Helical" evidence="8">
    <location>
        <begin position="31"/>
        <end position="54"/>
    </location>
</feature>
<dbReference type="InParanoid" id="A0A6J2Y4K2"/>